<dbReference type="OrthoDB" id="4062651at2759"/>
<evidence type="ECO:0000313" key="2">
    <source>
        <dbReference type="Proteomes" id="UP000011083"/>
    </source>
</evidence>
<protein>
    <recommendedName>
        <fullName evidence="3">Tyrosine-protein kinase ephrin type A/B receptor-like domain-containing protein</fullName>
    </recommendedName>
</protein>
<evidence type="ECO:0008006" key="3">
    <source>
        <dbReference type="Google" id="ProtNLM"/>
    </source>
</evidence>
<dbReference type="Proteomes" id="UP000011083">
    <property type="component" value="Unassembled WGS sequence"/>
</dbReference>
<dbReference type="SUPFAM" id="SSF57184">
    <property type="entry name" value="Growth factor receptor domain"/>
    <property type="match status" value="1"/>
</dbReference>
<organism evidence="1 2">
    <name type="scientific">Acanthamoeba castellanii (strain ATCC 30010 / Neff)</name>
    <dbReference type="NCBI Taxonomy" id="1257118"/>
    <lineage>
        <taxon>Eukaryota</taxon>
        <taxon>Amoebozoa</taxon>
        <taxon>Discosea</taxon>
        <taxon>Longamoebia</taxon>
        <taxon>Centramoebida</taxon>
        <taxon>Acanthamoebidae</taxon>
        <taxon>Acanthamoeba</taxon>
    </lineage>
</organism>
<reference evidence="1 2" key="1">
    <citation type="journal article" date="2013" name="Genome Biol.">
        <title>Genome of Acanthamoeba castellanii highlights extensive lateral gene transfer and early evolution of tyrosine kinase signaling.</title>
        <authorList>
            <person name="Clarke M."/>
            <person name="Lohan A.J."/>
            <person name="Liu B."/>
            <person name="Lagkouvardos I."/>
            <person name="Roy S."/>
            <person name="Zafar N."/>
            <person name="Bertelli C."/>
            <person name="Schilde C."/>
            <person name="Kianianmomeni A."/>
            <person name="Burglin T.R."/>
            <person name="Frech C."/>
            <person name="Turcotte B."/>
            <person name="Kopec K.O."/>
            <person name="Synnott J.M."/>
            <person name="Choo C."/>
            <person name="Paponov I."/>
            <person name="Finkler A."/>
            <person name="Soon Heng Tan C."/>
            <person name="Hutchins A.P."/>
            <person name="Weinmeier T."/>
            <person name="Rattei T."/>
            <person name="Chu J.S."/>
            <person name="Gimenez G."/>
            <person name="Irimia M."/>
            <person name="Rigden D.J."/>
            <person name="Fitzpatrick D.A."/>
            <person name="Lorenzo-Morales J."/>
            <person name="Bateman A."/>
            <person name="Chiu C.H."/>
            <person name="Tang P."/>
            <person name="Hegemann P."/>
            <person name="Fromm H."/>
            <person name="Raoult D."/>
            <person name="Greub G."/>
            <person name="Miranda-Saavedra D."/>
            <person name="Chen N."/>
            <person name="Nash P."/>
            <person name="Ginger M.L."/>
            <person name="Horn M."/>
            <person name="Schaap P."/>
            <person name="Caler L."/>
            <person name="Loftus B."/>
        </authorList>
    </citation>
    <scope>NUCLEOTIDE SEQUENCE [LARGE SCALE GENOMIC DNA]</scope>
    <source>
        <strain evidence="1 2">Neff</strain>
    </source>
</reference>
<dbReference type="Gene3D" id="2.10.50.10">
    <property type="entry name" value="Tumor Necrosis Factor Receptor, subunit A, domain 2"/>
    <property type="match status" value="1"/>
</dbReference>
<dbReference type="VEuPathDB" id="AmoebaDB:ACA1_269810"/>
<dbReference type="RefSeq" id="XP_004341625.1">
    <property type="nucleotide sequence ID" value="XM_004341577.1"/>
</dbReference>
<dbReference type="SMART" id="SM01411">
    <property type="entry name" value="Ephrin_rec_like"/>
    <property type="match status" value="2"/>
</dbReference>
<dbReference type="PANTHER" id="PTHR46967">
    <property type="entry name" value="INSULIN-LIKE GROWTH FACTOR BINDING PROTEIN,N-TERMINAL"/>
    <property type="match status" value="1"/>
</dbReference>
<proteinExistence type="predicted"/>
<dbReference type="GeneID" id="14920324"/>
<dbReference type="AlphaFoldDB" id="L8H225"/>
<dbReference type="STRING" id="1257118.L8H225"/>
<sequence length="209" mass="22091">MQRQLVASKDRPVFLIPEPNDLFKLSYNISNIYISSLSTQKGQASELNLGAFKMVADFLVGAQLINEDAFIGSQYAHELLPKVLEVIEKYEVKDEKAVELLRECKTFINGLKKEARAELAVCPPGTFHHIHSADCVPCPPGTASAQPDSVRCTPCGPGFAAAGAGNTHCTACAPGSSSAAGRAKCTPCPPHFCSGAGATHCAPCNSSDL</sequence>
<keyword evidence="2" id="KW-1185">Reference proteome</keyword>
<dbReference type="KEGG" id="acan:ACA1_269810"/>
<dbReference type="EMBL" id="KB007933">
    <property type="protein sequence ID" value="ELR19539.1"/>
    <property type="molecule type" value="Genomic_DNA"/>
</dbReference>
<name>L8H225_ACACF</name>
<accession>L8H225</accession>
<gene>
    <name evidence="1" type="ORF">ACA1_269810</name>
</gene>
<dbReference type="PANTHER" id="PTHR46967:SF2">
    <property type="entry name" value="SUSHI, VON WILLEBRAND FACTOR TYPE A, EGF AND PENTRAXIN DOMAIN-CONTAINING PROTEIN 1-LIKE"/>
    <property type="match status" value="1"/>
</dbReference>
<dbReference type="InterPro" id="IPR009030">
    <property type="entry name" value="Growth_fac_rcpt_cys_sf"/>
</dbReference>
<evidence type="ECO:0000313" key="1">
    <source>
        <dbReference type="EMBL" id="ELR19539.1"/>
    </source>
</evidence>